<comment type="caution">
    <text evidence="1">The sequence shown here is derived from an EMBL/GenBank/DDBJ whole genome shotgun (WGS) entry which is preliminary data.</text>
</comment>
<dbReference type="Gene3D" id="3.40.50.10540">
    <property type="entry name" value="Crotonobetainyl-coa:carnitine coa-transferase, domain 1"/>
    <property type="match status" value="2"/>
</dbReference>
<proteinExistence type="predicted"/>
<keyword evidence="1" id="KW-0808">Transferase</keyword>
<dbReference type="Pfam" id="PF02515">
    <property type="entry name" value="CoA_transf_3"/>
    <property type="match status" value="2"/>
</dbReference>
<evidence type="ECO:0000313" key="1">
    <source>
        <dbReference type="EMBL" id="MBC9179108.1"/>
    </source>
</evidence>
<dbReference type="InterPro" id="IPR003673">
    <property type="entry name" value="CoA-Trfase_fam_III"/>
</dbReference>
<evidence type="ECO:0000313" key="2">
    <source>
        <dbReference type="Proteomes" id="UP000603940"/>
    </source>
</evidence>
<accession>A0ABR7RBL6</accession>
<dbReference type="SUPFAM" id="SSF89796">
    <property type="entry name" value="CoA-transferase family III (CaiB/BaiF)"/>
    <property type="match status" value="2"/>
</dbReference>
<dbReference type="Gene3D" id="3.30.1540.10">
    <property type="entry name" value="formyl-coa transferase, domain 3"/>
    <property type="match status" value="1"/>
</dbReference>
<keyword evidence="2" id="KW-1185">Reference proteome</keyword>
<dbReference type="InterPro" id="IPR044855">
    <property type="entry name" value="CoA-Trfase_III_dom3_sf"/>
</dbReference>
<protein>
    <submittedName>
        <fullName evidence="1">CoA transferase</fullName>
    </submittedName>
</protein>
<reference evidence="1 2" key="1">
    <citation type="journal article" date="2009" name="Int. J. Syst. Evol. Microbiol.">
        <title>Transfer of Teichococcus ludipueritiae and Muricoccus roseus to the genus Roseomonas, as Roseomonas ludipueritiae comb. nov. and Roseomonas rosea comb. nov., respectively, and emended description of the genus Roseomonas.</title>
        <authorList>
            <person name="Sanchez-Porro C."/>
            <person name="Gallego V."/>
            <person name="Busse H.J."/>
            <person name="Kampfer P."/>
            <person name="Ventosa A."/>
        </authorList>
    </citation>
    <scope>NUCLEOTIDE SEQUENCE [LARGE SCALE GENOMIC DNA]</scope>
    <source>
        <strain evidence="1 2">DSM 14915</strain>
    </source>
</reference>
<dbReference type="InterPro" id="IPR050509">
    <property type="entry name" value="CoA-transferase_III"/>
</dbReference>
<dbReference type="Proteomes" id="UP000603940">
    <property type="component" value="Unassembled WGS sequence"/>
</dbReference>
<organism evidence="1 2">
    <name type="scientific">Pseudoroseomonas ludipueritiae</name>
    <dbReference type="NCBI Taxonomy" id="198093"/>
    <lineage>
        <taxon>Bacteria</taxon>
        <taxon>Pseudomonadati</taxon>
        <taxon>Pseudomonadota</taxon>
        <taxon>Alphaproteobacteria</taxon>
        <taxon>Acetobacterales</taxon>
        <taxon>Acetobacteraceae</taxon>
        <taxon>Pseudoroseomonas</taxon>
    </lineage>
</organism>
<gene>
    <name evidence="1" type="ORF">IBL25_19375</name>
</gene>
<dbReference type="PANTHER" id="PTHR48228">
    <property type="entry name" value="SUCCINYL-COA--D-CITRAMALATE COA-TRANSFERASE"/>
    <property type="match status" value="1"/>
</dbReference>
<dbReference type="GO" id="GO:0016740">
    <property type="term" value="F:transferase activity"/>
    <property type="evidence" value="ECO:0007669"/>
    <property type="project" value="UniProtKB-KW"/>
</dbReference>
<dbReference type="EMBL" id="JACTUZ010000119">
    <property type="protein sequence ID" value="MBC9179108.1"/>
    <property type="molecule type" value="Genomic_DNA"/>
</dbReference>
<dbReference type="PANTHER" id="PTHR48228:SF4">
    <property type="entry name" value="BLR3030 PROTEIN"/>
    <property type="match status" value="1"/>
</dbReference>
<dbReference type="InterPro" id="IPR023606">
    <property type="entry name" value="CoA-Trfase_III_dom_1_sf"/>
</dbReference>
<dbReference type="RefSeq" id="WP_187780159.1">
    <property type="nucleotide sequence ID" value="NZ_JACTUZ010000119.1"/>
</dbReference>
<sequence length="458" mass="48475">MSPAEATAVLWHRAGLPAEALGWLELTGAEPALPSSFAVGTAAQASIAATALAAASLHHQRGGPAQRLAVEMRHAAAEFRSERLFRVDGQEAPELWDAIAGLYPTADGWVRLHTNFPHHRDGVLRLLGVENDRAAVARALLGWQAQAFEDAAAEAGLCVAALRSFAQWDASPQGQAVADWPVSITRIGDAPPRPLPAAARPLEGLRVLEMTRIIAGPVAGRALAAHGADVLLVTAPHLPAVAPLVIDTGRGKRSAQLDLRQPEGHARLEALARGADVFLQSYRPGALAAHGFTPARLAALRPGIVHASLSAYGWEGPWQGRRGFDSLVQTASGFNRAEAEAAGDSKPRPLPAQALDHASGYLLAFGILAALHRRAAEGGSWQVRVSLAATARWLRGLGRLEQGFAAPDPRREDLLDLLEETDSGFGRLSAVRHAARMEATPAFFARPSVPLGTDAAQW</sequence>
<name>A0ABR7RBL6_9PROT</name>